<proteinExistence type="inferred from homology"/>
<dbReference type="RefSeq" id="XP_001321965.1">
    <property type="nucleotide sequence ID" value="XM_001321930.1"/>
</dbReference>
<dbReference type="InterPro" id="IPR006000">
    <property type="entry name" value="Xylulokinase"/>
</dbReference>
<gene>
    <name evidence="12" type="ORF">TVAG_413930</name>
</gene>
<evidence type="ECO:0000256" key="2">
    <source>
        <dbReference type="ARBA" id="ARBA00009156"/>
    </source>
</evidence>
<dbReference type="SUPFAM" id="SSF53067">
    <property type="entry name" value="Actin-like ATPase domain"/>
    <property type="match status" value="2"/>
</dbReference>
<dbReference type="GO" id="GO:0005997">
    <property type="term" value="P:xylulose metabolic process"/>
    <property type="evidence" value="ECO:0007669"/>
    <property type="project" value="InterPro"/>
</dbReference>
<dbReference type="InterPro" id="IPR018484">
    <property type="entry name" value="FGGY_N"/>
</dbReference>
<dbReference type="CDD" id="cd07809">
    <property type="entry name" value="ASKHA_NBD_FGGY_BaXK-like"/>
    <property type="match status" value="1"/>
</dbReference>
<name>A2EC65_TRIV3</name>
<protein>
    <recommendedName>
        <fullName evidence="3">glycerol kinase</fullName>
        <ecNumber evidence="3">2.7.1.30</ecNumber>
    </recommendedName>
</protein>
<evidence type="ECO:0000256" key="6">
    <source>
        <dbReference type="ARBA" id="ARBA00022741"/>
    </source>
</evidence>
<dbReference type="UniPathway" id="UPA00618">
    <property type="reaction ID" value="UER00672"/>
</dbReference>
<dbReference type="Gene3D" id="3.30.420.40">
    <property type="match status" value="2"/>
</dbReference>
<dbReference type="OrthoDB" id="1728974at2759"/>
<dbReference type="InParanoid" id="A2EC65"/>
<dbReference type="GO" id="GO:0004856">
    <property type="term" value="F:D-xylulokinase activity"/>
    <property type="evidence" value="ECO:0007669"/>
    <property type="project" value="InterPro"/>
</dbReference>
<dbReference type="GO" id="GO:0019563">
    <property type="term" value="P:glycerol catabolic process"/>
    <property type="evidence" value="ECO:0007669"/>
    <property type="project" value="UniProtKB-UniPathway"/>
</dbReference>
<dbReference type="InterPro" id="IPR050406">
    <property type="entry name" value="FGGY_Carb_Kinase"/>
</dbReference>
<dbReference type="GO" id="GO:0004370">
    <property type="term" value="F:glycerol kinase activity"/>
    <property type="evidence" value="ECO:0007669"/>
    <property type="project" value="UniProtKB-EC"/>
</dbReference>
<dbReference type="PIRSF" id="PIRSF000538">
    <property type="entry name" value="GlpK"/>
    <property type="match status" value="1"/>
</dbReference>
<accession>A2EC65</accession>
<dbReference type="GO" id="GO:0042732">
    <property type="term" value="P:D-xylose metabolic process"/>
    <property type="evidence" value="ECO:0007669"/>
    <property type="project" value="UniProtKB-KW"/>
</dbReference>
<dbReference type="PANTHER" id="PTHR43095">
    <property type="entry name" value="SUGAR KINASE"/>
    <property type="match status" value="1"/>
</dbReference>
<reference evidence="12" key="1">
    <citation type="submission" date="2006-10" db="EMBL/GenBank/DDBJ databases">
        <authorList>
            <person name="Amadeo P."/>
            <person name="Zhao Q."/>
            <person name="Wortman J."/>
            <person name="Fraser-Liggett C."/>
            <person name="Carlton J."/>
        </authorList>
    </citation>
    <scope>NUCLEOTIDE SEQUENCE</scope>
    <source>
        <strain evidence="12">G3</strain>
    </source>
</reference>
<organism evidence="12 13">
    <name type="scientific">Trichomonas vaginalis (strain ATCC PRA-98 / G3)</name>
    <dbReference type="NCBI Taxonomy" id="412133"/>
    <lineage>
        <taxon>Eukaryota</taxon>
        <taxon>Metamonada</taxon>
        <taxon>Parabasalia</taxon>
        <taxon>Trichomonadida</taxon>
        <taxon>Trichomonadidae</taxon>
        <taxon>Trichomonas</taxon>
    </lineage>
</organism>
<dbReference type="HAMAP" id="MF_02220">
    <property type="entry name" value="XylB"/>
    <property type="match status" value="1"/>
</dbReference>
<keyword evidence="9" id="KW-0119">Carbohydrate metabolism</keyword>
<evidence type="ECO:0000256" key="3">
    <source>
        <dbReference type="ARBA" id="ARBA00012099"/>
    </source>
</evidence>
<dbReference type="InterPro" id="IPR018483">
    <property type="entry name" value="Carb_kinase_FGGY_CS"/>
</dbReference>
<dbReference type="eggNOG" id="KOG2531">
    <property type="taxonomic scope" value="Eukaryota"/>
</dbReference>
<dbReference type="PROSITE" id="PS00933">
    <property type="entry name" value="FGGY_KINASES_1"/>
    <property type="match status" value="1"/>
</dbReference>
<dbReference type="KEGG" id="tva:4767667"/>
<dbReference type="VEuPathDB" id="TrichDB:TVAG_413930"/>
<feature type="domain" description="Carbohydrate kinase FGGY C-terminal" evidence="11">
    <location>
        <begin position="265"/>
        <end position="445"/>
    </location>
</feature>
<dbReference type="OMA" id="RVHTFCH"/>
<keyword evidence="7" id="KW-0418">Kinase</keyword>
<dbReference type="GO" id="GO:0016301">
    <property type="term" value="F:kinase activity"/>
    <property type="evidence" value="ECO:0000318"/>
    <property type="project" value="GO_Central"/>
</dbReference>
<keyword evidence="4" id="KW-0859">Xylose metabolism</keyword>
<reference evidence="12" key="2">
    <citation type="journal article" date="2007" name="Science">
        <title>Draft genome sequence of the sexually transmitted pathogen Trichomonas vaginalis.</title>
        <authorList>
            <person name="Carlton J.M."/>
            <person name="Hirt R.P."/>
            <person name="Silva J.C."/>
            <person name="Delcher A.L."/>
            <person name="Schatz M."/>
            <person name="Zhao Q."/>
            <person name="Wortman J.R."/>
            <person name="Bidwell S.L."/>
            <person name="Alsmark U.C.M."/>
            <person name="Besteiro S."/>
            <person name="Sicheritz-Ponten T."/>
            <person name="Noel C.J."/>
            <person name="Dacks J.B."/>
            <person name="Foster P.G."/>
            <person name="Simillion C."/>
            <person name="Van de Peer Y."/>
            <person name="Miranda-Saavedra D."/>
            <person name="Barton G.J."/>
            <person name="Westrop G.D."/>
            <person name="Mueller S."/>
            <person name="Dessi D."/>
            <person name="Fiori P.L."/>
            <person name="Ren Q."/>
            <person name="Paulsen I."/>
            <person name="Zhang H."/>
            <person name="Bastida-Corcuera F.D."/>
            <person name="Simoes-Barbosa A."/>
            <person name="Brown M.T."/>
            <person name="Hayes R.D."/>
            <person name="Mukherjee M."/>
            <person name="Okumura C.Y."/>
            <person name="Schneider R."/>
            <person name="Smith A.J."/>
            <person name="Vanacova S."/>
            <person name="Villalvazo M."/>
            <person name="Haas B.J."/>
            <person name="Pertea M."/>
            <person name="Feldblyum T.V."/>
            <person name="Utterback T.R."/>
            <person name="Shu C.L."/>
            <person name="Osoegawa K."/>
            <person name="de Jong P.J."/>
            <person name="Hrdy I."/>
            <person name="Horvathova L."/>
            <person name="Zubacova Z."/>
            <person name="Dolezal P."/>
            <person name="Malik S.B."/>
            <person name="Logsdon J.M. Jr."/>
            <person name="Henze K."/>
            <person name="Gupta A."/>
            <person name="Wang C.C."/>
            <person name="Dunne R.L."/>
            <person name="Upcroft J.A."/>
            <person name="Upcroft P."/>
            <person name="White O."/>
            <person name="Salzberg S.L."/>
            <person name="Tang P."/>
            <person name="Chiu C.-H."/>
            <person name="Lee Y.-S."/>
            <person name="Embley T.M."/>
            <person name="Coombs G.H."/>
            <person name="Mottram J.C."/>
            <person name="Tachezy J."/>
            <person name="Fraser-Liggett C.M."/>
            <person name="Johnson P.J."/>
        </authorList>
    </citation>
    <scope>NUCLEOTIDE SEQUENCE [LARGE SCALE GENOMIC DNA]</scope>
    <source>
        <strain evidence="12">G3</strain>
    </source>
</reference>
<comment type="similarity">
    <text evidence="2">Belongs to the FGGY kinase family.</text>
</comment>
<evidence type="ECO:0000256" key="9">
    <source>
        <dbReference type="ARBA" id="ARBA00023277"/>
    </source>
</evidence>
<keyword evidence="8" id="KW-0067">ATP-binding</keyword>
<dbReference type="STRING" id="5722.A2EC65"/>
<keyword evidence="5" id="KW-0808">Transferase</keyword>
<dbReference type="FunCoup" id="A2EC65">
    <property type="interactions" value="330"/>
</dbReference>
<dbReference type="Pfam" id="PF02782">
    <property type="entry name" value="FGGY_C"/>
    <property type="match status" value="1"/>
</dbReference>
<dbReference type="VEuPathDB" id="TrichDB:TVAGG3_0205250"/>
<evidence type="ECO:0000259" key="11">
    <source>
        <dbReference type="Pfam" id="PF02782"/>
    </source>
</evidence>
<evidence type="ECO:0000313" key="12">
    <source>
        <dbReference type="EMBL" id="EAY09742.1"/>
    </source>
</evidence>
<dbReference type="SMR" id="A2EC65"/>
<sequence length="494" mass="54032">MTSSIYIGIDNGTQGTKVIAYSSDEKKILATGYSAHKIIENNEGRREQDPQWWIDAADEAMKKVLSDPNVDPKKVKGIGVSGQQHGCVVLDSEGKVLRPAKLWCDTETSPECDYLTNKLGGIEKVVELIGNSIAAGFTVSKVLWIKNHEPETYEKIKMILLPHDYINYWLTGNYTTDMGDASGTAYFNVRTRTWSNEILNAIDEKRDWSKCLPTILKWNEKAGTVRKEIADKYGFPSDVIVSSGGGDNMMAAIGTGNVKPGVITCSLGTSGTIFSYASSPIVDKQGELAAFCSSNGGWLPLICTMNVTVSTEQVRNLLRVDIKEFNNLVIQAKPGSDGLRLLPYFNGERTPARPRGHAVFSGITSSNFTRENMARCAMEGATMSIRYGIDILERCGIKKAEVRLVGGGSKSLIWRQIIADIFDCPVVIPDAAEAGAMGGVLQAMACATGKDLIELCDEHVKVSGSKLMPIPENVKVYETVYKEYLKLDKASQQL</sequence>
<evidence type="ECO:0000256" key="8">
    <source>
        <dbReference type="ARBA" id="ARBA00022840"/>
    </source>
</evidence>
<evidence type="ECO:0000256" key="7">
    <source>
        <dbReference type="ARBA" id="ARBA00022777"/>
    </source>
</evidence>
<dbReference type="InterPro" id="IPR000577">
    <property type="entry name" value="Carb_kinase_FGGY"/>
</dbReference>
<evidence type="ECO:0000259" key="10">
    <source>
        <dbReference type="Pfam" id="PF00370"/>
    </source>
</evidence>
<comment type="pathway">
    <text evidence="1">Polyol metabolism; glycerol degradation via glycerol kinase pathway; sn-glycerol 3-phosphate from glycerol: step 1/1.</text>
</comment>
<dbReference type="PANTHER" id="PTHR43095:SF5">
    <property type="entry name" value="XYLULOSE KINASE"/>
    <property type="match status" value="1"/>
</dbReference>
<evidence type="ECO:0000256" key="1">
    <source>
        <dbReference type="ARBA" id="ARBA00005190"/>
    </source>
</evidence>
<dbReference type="InterPro" id="IPR018485">
    <property type="entry name" value="FGGY_C"/>
</dbReference>
<keyword evidence="13" id="KW-1185">Reference proteome</keyword>
<dbReference type="Proteomes" id="UP000001542">
    <property type="component" value="Unassembled WGS sequence"/>
</dbReference>
<evidence type="ECO:0000256" key="4">
    <source>
        <dbReference type="ARBA" id="ARBA00022629"/>
    </source>
</evidence>
<evidence type="ECO:0000313" key="13">
    <source>
        <dbReference type="Proteomes" id="UP000001542"/>
    </source>
</evidence>
<dbReference type="EC" id="2.7.1.30" evidence="3"/>
<feature type="domain" description="Carbohydrate kinase FGGY N-terminal" evidence="10">
    <location>
        <begin position="5"/>
        <end position="254"/>
    </location>
</feature>
<evidence type="ECO:0000256" key="5">
    <source>
        <dbReference type="ARBA" id="ARBA00022679"/>
    </source>
</evidence>
<dbReference type="InterPro" id="IPR043129">
    <property type="entry name" value="ATPase_NBD"/>
</dbReference>
<dbReference type="EMBL" id="DS113351">
    <property type="protein sequence ID" value="EAY09742.1"/>
    <property type="molecule type" value="Genomic_DNA"/>
</dbReference>
<dbReference type="Pfam" id="PF00370">
    <property type="entry name" value="FGGY_N"/>
    <property type="match status" value="1"/>
</dbReference>
<keyword evidence="6" id="KW-0547">Nucleotide-binding</keyword>
<dbReference type="AlphaFoldDB" id="A2EC65"/>
<dbReference type="GO" id="GO:0005524">
    <property type="term" value="F:ATP binding"/>
    <property type="evidence" value="ECO:0007669"/>
    <property type="project" value="UniProtKB-KW"/>
</dbReference>
<dbReference type="NCBIfam" id="TIGR01312">
    <property type="entry name" value="XylB"/>
    <property type="match status" value="1"/>
</dbReference>